<gene>
    <name evidence="5" type="ORF">Sradi_0837100</name>
</gene>
<keyword evidence="2" id="KW-0407">Ion channel</keyword>
<feature type="domain" description="Cyclic nucleotide-binding" evidence="4">
    <location>
        <begin position="417"/>
        <end position="496"/>
    </location>
</feature>
<dbReference type="SMART" id="SM00100">
    <property type="entry name" value="cNMP"/>
    <property type="match status" value="1"/>
</dbReference>
<dbReference type="InterPro" id="IPR000595">
    <property type="entry name" value="cNMP-bd_dom"/>
</dbReference>
<evidence type="ECO:0000256" key="3">
    <source>
        <dbReference type="SAM" id="Phobius"/>
    </source>
</evidence>
<accession>A0AAW2V1I4</accession>
<keyword evidence="1" id="KW-0813">Transport</keyword>
<keyword evidence="3" id="KW-0472">Membrane</keyword>
<comment type="caution">
    <text evidence="5">The sequence shown here is derived from an EMBL/GenBank/DDBJ whole genome shotgun (WGS) entry which is preliminary data.</text>
</comment>
<dbReference type="InterPro" id="IPR018490">
    <property type="entry name" value="cNMP-bd_dom_sf"/>
</dbReference>
<dbReference type="PROSITE" id="PS50042">
    <property type="entry name" value="CNMP_BINDING_3"/>
    <property type="match status" value="1"/>
</dbReference>
<sequence length="607" mass="68332">MLFTSHVQTAMSRLIGKLFRRSDDDFTEYPTDCYACTQVGVPVFHSTTCDPVQKPEWEASAGSSLVPIASRSSRNSAAARNRRLIVDPRSTNVQRWNRLIVLARGVALATDPLYFLFISVSGGGGGRPCIYMDGGVATLATVVRTCVDLVHMCHLLVRFRLAYVSRESLVVGCGKLVRDPRAIASHYLLSANGFWFDVFVVLPIPQATYWLLVPVLLRENRIEEMTIILQLTFLVQFLPKVYHCYCLMRGMRKVTGYIFGSIWWGFCLNLIAYFLASNASGGYWYILAVQRIASCLTQQCDTRSCNVPLSCSIEACHPTYTNPHGNNSTIVAKTPLCLDSQGPFPYGIYQFALPLMSTDSFTTKILYSNLWGLMALSTMGNNLEPTSQCLEVLFSICMVLAGLLLFTLLIGNIQVPLFHNLDDLVLDNICDRIKPLLYSKDEKIIREGDLVQRMVFIVCGRVSRSQGLVRGKVATSILAAGSFLGDELISWCLRRPFLDRLPSSSATFTCTQSTEAFALEADDLQYITDHFRYHFANESLKWTARYYSSNWRMWAAINIQLAWRRYVRRTRCGVVDSVLENGGGDGDHRLRKYAAMFLSLRPHDHLE</sequence>
<dbReference type="AlphaFoldDB" id="A0AAW2V1I4"/>
<evidence type="ECO:0000256" key="2">
    <source>
        <dbReference type="ARBA" id="ARBA00023303"/>
    </source>
</evidence>
<dbReference type="Gene3D" id="2.60.120.10">
    <property type="entry name" value="Jelly Rolls"/>
    <property type="match status" value="1"/>
</dbReference>
<protein>
    <submittedName>
        <fullName evidence="5">Cyclic nucleotide-gated ion channel 2</fullName>
    </submittedName>
</protein>
<dbReference type="PANTHER" id="PTHR45651:SF50">
    <property type="entry name" value="CYCLIC NUCLEOTIDE-GATED ION CHANNEL 2"/>
    <property type="match status" value="1"/>
</dbReference>
<dbReference type="SUPFAM" id="SSF81324">
    <property type="entry name" value="Voltage-gated potassium channels"/>
    <property type="match status" value="1"/>
</dbReference>
<name>A0AAW2V1I4_SESRA</name>
<evidence type="ECO:0000313" key="5">
    <source>
        <dbReference type="EMBL" id="KAL0423023.1"/>
    </source>
</evidence>
<keyword evidence="3" id="KW-1133">Transmembrane helix</keyword>
<dbReference type="SUPFAM" id="SSF51206">
    <property type="entry name" value="cAMP-binding domain-like"/>
    <property type="match status" value="1"/>
</dbReference>
<keyword evidence="3" id="KW-0812">Transmembrane</keyword>
<feature type="transmembrane region" description="Helical" evidence="3">
    <location>
        <begin position="194"/>
        <end position="213"/>
    </location>
</feature>
<feature type="transmembrane region" description="Helical" evidence="3">
    <location>
        <begin position="254"/>
        <end position="276"/>
    </location>
</feature>
<reference evidence="5" key="1">
    <citation type="submission" date="2020-06" db="EMBL/GenBank/DDBJ databases">
        <authorList>
            <person name="Li T."/>
            <person name="Hu X."/>
            <person name="Zhang T."/>
            <person name="Song X."/>
            <person name="Zhang H."/>
            <person name="Dai N."/>
            <person name="Sheng W."/>
            <person name="Hou X."/>
            <person name="Wei L."/>
        </authorList>
    </citation>
    <scope>NUCLEOTIDE SEQUENCE</scope>
    <source>
        <strain evidence="5">G02</strain>
        <tissue evidence="5">Leaf</tissue>
    </source>
</reference>
<proteinExistence type="predicted"/>
<feature type="transmembrane region" description="Helical" evidence="3">
    <location>
        <begin position="392"/>
        <end position="411"/>
    </location>
</feature>
<dbReference type="PANTHER" id="PTHR45651">
    <property type="entry name" value="CYCLIC NUCLEOTIDE-GATED ION CHANNEL 15-RELATED-RELATED"/>
    <property type="match status" value="1"/>
</dbReference>
<dbReference type="GO" id="GO:0034220">
    <property type="term" value="P:monoatomic ion transmembrane transport"/>
    <property type="evidence" value="ECO:0007669"/>
    <property type="project" value="UniProtKB-KW"/>
</dbReference>
<dbReference type="CDD" id="cd00038">
    <property type="entry name" value="CAP_ED"/>
    <property type="match status" value="1"/>
</dbReference>
<reference evidence="5" key="2">
    <citation type="journal article" date="2024" name="Plant">
        <title>Genomic evolution and insights into agronomic trait innovations of Sesamum species.</title>
        <authorList>
            <person name="Miao H."/>
            <person name="Wang L."/>
            <person name="Qu L."/>
            <person name="Liu H."/>
            <person name="Sun Y."/>
            <person name="Le M."/>
            <person name="Wang Q."/>
            <person name="Wei S."/>
            <person name="Zheng Y."/>
            <person name="Lin W."/>
            <person name="Duan Y."/>
            <person name="Cao H."/>
            <person name="Xiong S."/>
            <person name="Wang X."/>
            <person name="Wei L."/>
            <person name="Li C."/>
            <person name="Ma Q."/>
            <person name="Ju M."/>
            <person name="Zhao R."/>
            <person name="Li G."/>
            <person name="Mu C."/>
            <person name="Tian Q."/>
            <person name="Mei H."/>
            <person name="Zhang T."/>
            <person name="Gao T."/>
            <person name="Zhang H."/>
        </authorList>
    </citation>
    <scope>NUCLEOTIDE SEQUENCE</scope>
    <source>
        <strain evidence="5">G02</strain>
    </source>
</reference>
<keyword evidence="1" id="KW-0406">Ion transport</keyword>
<evidence type="ECO:0000256" key="1">
    <source>
        <dbReference type="ARBA" id="ARBA00023286"/>
    </source>
</evidence>
<evidence type="ECO:0000259" key="4">
    <source>
        <dbReference type="PROSITE" id="PS50042"/>
    </source>
</evidence>
<dbReference type="InterPro" id="IPR014710">
    <property type="entry name" value="RmlC-like_jellyroll"/>
</dbReference>
<dbReference type="EMBL" id="JACGWJ010000004">
    <property type="protein sequence ID" value="KAL0423023.1"/>
    <property type="molecule type" value="Genomic_DNA"/>
</dbReference>
<keyword evidence="1" id="KW-1071">Ligand-gated ion channel</keyword>
<dbReference type="GO" id="GO:0016020">
    <property type="term" value="C:membrane"/>
    <property type="evidence" value="ECO:0007669"/>
    <property type="project" value="UniProtKB-SubCell"/>
</dbReference>
<organism evidence="5">
    <name type="scientific">Sesamum radiatum</name>
    <name type="common">Black benniseed</name>
    <dbReference type="NCBI Taxonomy" id="300843"/>
    <lineage>
        <taxon>Eukaryota</taxon>
        <taxon>Viridiplantae</taxon>
        <taxon>Streptophyta</taxon>
        <taxon>Embryophyta</taxon>
        <taxon>Tracheophyta</taxon>
        <taxon>Spermatophyta</taxon>
        <taxon>Magnoliopsida</taxon>
        <taxon>eudicotyledons</taxon>
        <taxon>Gunneridae</taxon>
        <taxon>Pentapetalae</taxon>
        <taxon>asterids</taxon>
        <taxon>lamiids</taxon>
        <taxon>Lamiales</taxon>
        <taxon>Pedaliaceae</taxon>
        <taxon>Sesamum</taxon>
    </lineage>
</organism>